<sequence>MKILETIYVDFNNTDAEGRVRLITNGALRDIKEKGIILKDGLEVLLDDREDFKVKGVVQHSVSENIWVAKFSWKELTSGKSD</sequence>
<reference evidence="1 2" key="1">
    <citation type="submission" date="2020-09" db="EMBL/GenBank/DDBJ databases">
        <title>Novel species of Mucilaginibacter isolated from a glacier on the Tibetan Plateau.</title>
        <authorList>
            <person name="Liu Q."/>
            <person name="Xin Y.-H."/>
        </authorList>
    </citation>
    <scope>NUCLEOTIDE SEQUENCE [LARGE SCALE GENOMIC DNA]</scope>
    <source>
        <strain evidence="1 2">ZT4R22</strain>
    </source>
</reference>
<organism evidence="1 2">
    <name type="scientific">Mucilaginibacter pankratovii</name>
    <dbReference type="NCBI Taxonomy" id="2772110"/>
    <lineage>
        <taxon>Bacteria</taxon>
        <taxon>Pseudomonadati</taxon>
        <taxon>Bacteroidota</taxon>
        <taxon>Sphingobacteriia</taxon>
        <taxon>Sphingobacteriales</taxon>
        <taxon>Sphingobacteriaceae</taxon>
        <taxon>Mucilaginibacter</taxon>
    </lineage>
</organism>
<dbReference type="EMBL" id="JACWMY010000002">
    <property type="protein sequence ID" value="MBD1362905.1"/>
    <property type="molecule type" value="Genomic_DNA"/>
</dbReference>
<dbReference type="Proteomes" id="UP000606600">
    <property type="component" value="Unassembled WGS sequence"/>
</dbReference>
<accession>A0ABR7WKQ1</accession>
<evidence type="ECO:0000313" key="2">
    <source>
        <dbReference type="Proteomes" id="UP000606600"/>
    </source>
</evidence>
<comment type="caution">
    <text evidence="1">The sequence shown here is derived from an EMBL/GenBank/DDBJ whole genome shotgun (WGS) entry which is preliminary data.</text>
</comment>
<gene>
    <name evidence="1" type="ORF">IDJ77_03705</name>
</gene>
<name>A0ABR7WKQ1_9SPHI</name>
<proteinExistence type="predicted"/>
<dbReference type="RefSeq" id="WP_191187581.1">
    <property type="nucleotide sequence ID" value="NZ_JACWMY010000002.1"/>
</dbReference>
<evidence type="ECO:0000313" key="1">
    <source>
        <dbReference type="EMBL" id="MBD1362905.1"/>
    </source>
</evidence>
<protein>
    <submittedName>
        <fullName evidence="1">Uncharacterized protein</fullName>
    </submittedName>
</protein>
<keyword evidence="2" id="KW-1185">Reference proteome</keyword>